<dbReference type="SUPFAM" id="SSF53850">
    <property type="entry name" value="Periplasmic binding protein-like II"/>
    <property type="match status" value="1"/>
</dbReference>
<dbReference type="Gene3D" id="1.10.287.70">
    <property type="match status" value="1"/>
</dbReference>
<dbReference type="Proteomes" id="UP000000305">
    <property type="component" value="Unassembled WGS sequence"/>
</dbReference>
<dbReference type="OrthoDB" id="6355574at2759"/>
<dbReference type="GO" id="GO:0015276">
    <property type="term" value="F:ligand-gated monoatomic ion channel activity"/>
    <property type="evidence" value="ECO:0007669"/>
    <property type="project" value="InterPro"/>
</dbReference>
<dbReference type="Pfam" id="PF00060">
    <property type="entry name" value="Lig_chan"/>
    <property type="match status" value="1"/>
</dbReference>
<keyword evidence="11" id="KW-1071">Ligand-gated ion channel</keyword>
<dbReference type="InterPro" id="IPR052192">
    <property type="entry name" value="Insect_Ionotropic_Sensory_Rcpt"/>
</dbReference>
<evidence type="ECO:0000256" key="11">
    <source>
        <dbReference type="ARBA" id="ARBA00023286"/>
    </source>
</evidence>
<dbReference type="Pfam" id="PF10613">
    <property type="entry name" value="Lig_chan-Glu_bd"/>
    <property type="match status" value="1"/>
</dbReference>
<evidence type="ECO:0000256" key="14">
    <source>
        <dbReference type="SAM" id="SignalP"/>
    </source>
</evidence>
<evidence type="ECO:0000313" key="18">
    <source>
        <dbReference type="Proteomes" id="UP000000305"/>
    </source>
</evidence>
<dbReference type="KEGG" id="dpx:DAPPUDRAFT_113576"/>
<accession>E9HFE0</accession>
<proteinExistence type="inferred from homology"/>
<keyword evidence="6 13" id="KW-1133">Transmembrane helix</keyword>
<keyword evidence="18" id="KW-1185">Reference proteome</keyword>
<dbReference type="InParanoid" id="E9HFE0"/>
<keyword evidence="3" id="KW-0813">Transport</keyword>
<evidence type="ECO:0000256" key="9">
    <source>
        <dbReference type="ARBA" id="ARBA00023170"/>
    </source>
</evidence>
<evidence type="ECO:0000256" key="4">
    <source>
        <dbReference type="ARBA" id="ARBA00022475"/>
    </source>
</evidence>
<feature type="chain" id="PRO_5003238094" description="Ionotropic glutamate receptor C-terminal domain-containing protein" evidence="14">
    <location>
        <begin position="28"/>
        <end position="459"/>
    </location>
</feature>
<feature type="domain" description="Ionotropic glutamate receptor L-glutamate and glycine-binding" evidence="16">
    <location>
        <begin position="76"/>
        <end position="140"/>
    </location>
</feature>
<dbReference type="InterPro" id="IPR019594">
    <property type="entry name" value="Glu/Gly-bd"/>
</dbReference>
<keyword evidence="14" id="KW-0732">Signal</keyword>
<reference evidence="17 18" key="1">
    <citation type="journal article" date="2011" name="Science">
        <title>The ecoresponsive genome of Daphnia pulex.</title>
        <authorList>
            <person name="Colbourne J.K."/>
            <person name="Pfrender M.E."/>
            <person name="Gilbert D."/>
            <person name="Thomas W.K."/>
            <person name="Tucker A."/>
            <person name="Oakley T.H."/>
            <person name="Tokishita S."/>
            <person name="Aerts A."/>
            <person name="Arnold G.J."/>
            <person name="Basu M.K."/>
            <person name="Bauer D.J."/>
            <person name="Caceres C.E."/>
            <person name="Carmel L."/>
            <person name="Casola C."/>
            <person name="Choi J.H."/>
            <person name="Detter J.C."/>
            <person name="Dong Q."/>
            <person name="Dusheyko S."/>
            <person name="Eads B.D."/>
            <person name="Frohlich T."/>
            <person name="Geiler-Samerotte K.A."/>
            <person name="Gerlach D."/>
            <person name="Hatcher P."/>
            <person name="Jogdeo S."/>
            <person name="Krijgsveld J."/>
            <person name="Kriventseva E.V."/>
            <person name="Kultz D."/>
            <person name="Laforsch C."/>
            <person name="Lindquist E."/>
            <person name="Lopez J."/>
            <person name="Manak J.R."/>
            <person name="Muller J."/>
            <person name="Pangilinan J."/>
            <person name="Patwardhan R.P."/>
            <person name="Pitluck S."/>
            <person name="Pritham E.J."/>
            <person name="Rechtsteiner A."/>
            <person name="Rho M."/>
            <person name="Rogozin I.B."/>
            <person name="Sakarya O."/>
            <person name="Salamov A."/>
            <person name="Schaack S."/>
            <person name="Shapiro H."/>
            <person name="Shiga Y."/>
            <person name="Skalitzky C."/>
            <person name="Smith Z."/>
            <person name="Souvorov A."/>
            <person name="Sung W."/>
            <person name="Tang Z."/>
            <person name="Tsuchiya D."/>
            <person name="Tu H."/>
            <person name="Vos H."/>
            <person name="Wang M."/>
            <person name="Wolf Y.I."/>
            <person name="Yamagata H."/>
            <person name="Yamada T."/>
            <person name="Ye Y."/>
            <person name="Shaw J.R."/>
            <person name="Andrews J."/>
            <person name="Crease T.J."/>
            <person name="Tang H."/>
            <person name="Lucas S.M."/>
            <person name="Robertson H.M."/>
            <person name="Bork P."/>
            <person name="Koonin E.V."/>
            <person name="Zdobnov E.M."/>
            <person name="Grigoriev I.V."/>
            <person name="Lynch M."/>
            <person name="Boore J.L."/>
        </authorList>
    </citation>
    <scope>NUCLEOTIDE SEQUENCE [LARGE SCALE GENOMIC DNA]</scope>
</reference>
<feature type="transmembrane region" description="Helical" evidence="13">
    <location>
        <begin position="197"/>
        <end position="217"/>
    </location>
</feature>
<evidence type="ECO:0000256" key="7">
    <source>
        <dbReference type="ARBA" id="ARBA00023065"/>
    </source>
</evidence>
<gene>
    <name evidence="17" type="ORF">DAPPUDRAFT_113576</name>
</gene>
<keyword evidence="12" id="KW-0407">Ion channel</keyword>
<dbReference type="HOGENOM" id="CLU_007257_0_5_1"/>
<keyword evidence="7" id="KW-0406">Ion transport</keyword>
<comment type="subcellular location">
    <subcellularLocation>
        <location evidence="1">Cell membrane</location>
        <topology evidence="1">Multi-pass membrane protein</topology>
    </subcellularLocation>
</comment>
<evidence type="ECO:0000256" key="5">
    <source>
        <dbReference type="ARBA" id="ARBA00022692"/>
    </source>
</evidence>
<dbReference type="PANTHER" id="PTHR42643">
    <property type="entry name" value="IONOTROPIC RECEPTOR 20A-RELATED"/>
    <property type="match status" value="1"/>
</dbReference>
<dbReference type="PANTHER" id="PTHR42643:SF24">
    <property type="entry name" value="IONOTROPIC RECEPTOR 60A"/>
    <property type="match status" value="1"/>
</dbReference>
<sequence length="459" mass="52050">MKLTKPIHVVTVVVLISLALLESFANASSRGKFGNLQGKKLRVVAGHWTRASRLWKKEVRLWFRTPAEPVIKLFDIFPSKENTNGIKLSNGTWNGIIGYLLRDEADLGLVPIAITLERYGAIEFSGRIGGDYTAILVRYPKPISVAVTYVTKHLRSGRSDGAGDQTAMQARNVAWYFFGTIVSQGLRFPSSYVSQRLLAAAWCLIAFVFVNVYCSTLTSYMSVTYQRPTINSVRDLAFTPSYKATVIAGSIQDIDLQRSRNEIMKIIAERVEKCSSDCKKFNLNDLAITVLEKDNYVSILPYTVGILLLKKYNSERTQCRLALAYEIMSWKPMFLGVPKSSPFIEEINQGSLRFIDSGLRDYWYRNEEKLPAQCQLNYNNNGIAIKRYSNRIKLEQFYLPFLILFAGYLLALAQFCREQIGRCLSTKKNSKLVILNVKNKEEKLSQRNYDGRKIGAISP</sequence>
<evidence type="ECO:0000313" key="17">
    <source>
        <dbReference type="EMBL" id="EFX69515.1"/>
    </source>
</evidence>
<evidence type="ECO:0000256" key="8">
    <source>
        <dbReference type="ARBA" id="ARBA00023136"/>
    </source>
</evidence>
<dbReference type="AlphaFoldDB" id="E9HFE0"/>
<feature type="domain" description="Ionotropic glutamate receptor C-terminal" evidence="15">
    <location>
        <begin position="153"/>
        <end position="407"/>
    </location>
</feature>
<keyword evidence="5 13" id="KW-0812">Transmembrane</keyword>
<feature type="signal peptide" evidence="14">
    <location>
        <begin position="1"/>
        <end position="27"/>
    </location>
</feature>
<dbReference type="PhylomeDB" id="E9HFE0"/>
<dbReference type="EMBL" id="GL732635">
    <property type="protein sequence ID" value="EFX69515.1"/>
    <property type="molecule type" value="Genomic_DNA"/>
</dbReference>
<evidence type="ECO:0008006" key="19">
    <source>
        <dbReference type="Google" id="ProtNLM"/>
    </source>
</evidence>
<keyword evidence="4" id="KW-1003">Cell membrane</keyword>
<evidence type="ECO:0000256" key="6">
    <source>
        <dbReference type="ARBA" id="ARBA00022989"/>
    </source>
</evidence>
<keyword evidence="8 13" id="KW-0472">Membrane</keyword>
<dbReference type="GO" id="GO:0005886">
    <property type="term" value="C:plasma membrane"/>
    <property type="evidence" value="ECO:0007669"/>
    <property type="project" value="UniProtKB-SubCell"/>
</dbReference>
<evidence type="ECO:0000256" key="10">
    <source>
        <dbReference type="ARBA" id="ARBA00023180"/>
    </source>
</evidence>
<organism evidence="17 18">
    <name type="scientific">Daphnia pulex</name>
    <name type="common">Water flea</name>
    <dbReference type="NCBI Taxonomy" id="6669"/>
    <lineage>
        <taxon>Eukaryota</taxon>
        <taxon>Metazoa</taxon>
        <taxon>Ecdysozoa</taxon>
        <taxon>Arthropoda</taxon>
        <taxon>Crustacea</taxon>
        <taxon>Branchiopoda</taxon>
        <taxon>Diplostraca</taxon>
        <taxon>Cladocera</taxon>
        <taxon>Anomopoda</taxon>
        <taxon>Daphniidae</taxon>
        <taxon>Daphnia</taxon>
    </lineage>
</organism>
<evidence type="ECO:0000256" key="13">
    <source>
        <dbReference type="SAM" id="Phobius"/>
    </source>
</evidence>
<name>E9HFE0_DAPPU</name>
<feature type="transmembrane region" description="Helical" evidence="13">
    <location>
        <begin position="397"/>
        <end position="415"/>
    </location>
</feature>
<evidence type="ECO:0000256" key="1">
    <source>
        <dbReference type="ARBA" id="ARBA00004651"/>
    </source>
</evidence>
<evidence type="ECO:0000256" key="2">
    <source>
        <dbReference type="ARBA" id="ARBA00008685"/>
    </source>
</evidence>
<evidence type="ECO:0000256" key="3">
    <source>
        <dbReference type="ARBA" id="ARBA00022448"/>
    </source>
</evidence>
<keyword evidence="10" id="KW-0325">Glycoprotein</keyword>
<dbReference type="eggNOG" id="KOG1054">
    <property type="taxonomic scope" value="Eukaryota"/>
</dbReference>
<dbReference type="GO" id="GO:0050906">
    <property type="term" value="P:detection of stimulus involved in sensory perception"/>
    <property type="evidence" value="ECO:0007669"/>
    <property type="project" value="UniProtKB-ARBA"/>
</dbReference>
<keyword evidence="9" id="KW-0675">Receptor</keyword>
<evidence type="ECO:0000259" key="16">
    <source>
        <dbReference type="Pfam" id="PF10613"/>
    </source>
</evidence>
<comment type="similarity">
    <text evidence="2">Belongs to the glutamate-gated ion channel (TC 1.A.10.1) family.</text>
</comment>
<evidence type="ECO:0000259" key="15">
    <source>
        <dbReference type="Pfam" id="PF00060"/>
    </source>
</evidence>
<protein>
    <recommendedName>
        <fullName evidence="19">Ionotropic glutamate receptor C-terminal domain-containing protein</fullName>
    </recommendedName>
</protein>
<evidence type="ECO:0000256" key="12">
    <source>
        <dbReference type="ARBA" id="ARBA00023303"/>
    </source>
</evidence>
<dbReference type="InterPro" id="IPR001320">
    <property type="entry name" value="Iontro_rcpt_C"/>
</dbReference>